<sequence length="298" mass="35002">MAANEDRRAFFVLDFHTSQSVVNVQRNFRRKFGLDPPSGPSIRKWYADSKTRGCICKRKSTGRPSATVAGNSYLDMLQLWLPQLEQDIEGLIFQQDGAPPHYHLDVRNELNKRLPRRWIGRAGREDLECLHWPLRSPDLTPCDFFLWGFIKQQVHQPPLPPIIEDLRVRITEAIALVDGPMLQRVWREIDSNLIVQFRGAQALPRVRLLHMPRRRQRGRLRYTQVQRHIRTHCGREPPSRPIIREWHRKFMEIWEYVAVKGQDSEQRSTSVEDIEHVQGAFVRCAFVALTVIWLKSLH</sequence>
<dbReference type="Gene3D" id="3.30.420.10">
    <property type="entry name" value="Ribonuclease H-like superfamily/Ribonuclease H"/>
    <property type="match status" value="1"/>
</dbReference>
<name>A0ABQ8STD1_PERAM</name>
<comment type="caution">
    <text evidence="1">The sequence shown here is derived from an EMBL/GenBank/DDBJ whole genome shotgun (WGS) entry which is preliminary data.</text>
</comment>
<accession>A0ABQ8STD1</accession>
<protein>
    <recommendedName>
        <fullName evidence="3">DUF4817 domain-containing protein</fullName>
    </recommendedName>
</protein>
<evidence type="ECO:0000313" key="1">
    <source>
        <dbReference type="EMBL" id="KAJ4437089.1"/>
    </source>
</evidence>
<gene>
    <name evidence="1" type="ORF">ANN_17224</name>
</gene>
<dbReference type="PANTHER" id="PTHR47326">
    <property type="entry name" value="TRANSPOSABLE ELEMENT TC3 TRANSPOSASE-LIKE PROTEIN"/>
    <property type="match status" value="1"/>
</dbReference>
<keyword evidence="2" id="KW-1185">Reference proteome</keyword>
<proteinExistence type="predicted"/>
<organism evidence="1 2">
    <name type="scientific">Periplaneta americana</name>
    <name type="common">American cockroach</name>
    <name type="synonym">Blatta americana</name>
    <dbReference type="NCBI Taxonomy" id="6978"/>
    <lineage>
        <taxon>Eukaryota</taxon>
        <taxon>Metazoa</taxon>
        <taxon>Ecdysozoa</taxon>
        <taxon>Arthropoda</taxon>
        <taxon>Hexapoda</taxon>
        <taxon>Insecta</taxon>
        <taxon>Pterygota</taxon>
        <taxon>Neoptera</taxon>
        <taxon>Polyneoptera</taxon>
        <taxon>Dictyoptera</taxon>
        <taxon>Blattodea</taxon>
        <taxon>Blattoidea</taxon>
        <taxon>Blattidae</taxon>
        <taxon>Blattinae</taxon>
        <taxon>Periplaneta</taxon>
    </lineage>
</organism>
<dbReference type="Proteomes" id="UP001148838">
    <property type="component" value="Unassembled WGS sequence"/>
</dbReference>
<dbReference type="EMBL" id="JAJSOF020000021">
    <property type="protein sequence ID" value="KAJ4437089.1"/>
    <property type="molecule type" value="Genomic_DNA"/>
</dbReference>
<evidence type="ECO:0000313" key="2">
    <source>
        <dbReference type="Proteomes" id="UP001148838"/>
    </source>
</evidence>
<reference evidence="1 2" key="1">
    <citation type="journal article" date="2022" name="Allergy">
        <title>Genome assembly and annotation of Periplaneta americana reveal a comprehensive cockroach allergen profile.</title>
        <authorList>
            <person name="Wang L."/>
            <person name="Xiong Q."/>
            <person name="Saelim N."/>
            <person name="Wang L."/>
            <person name="Nong W."/>
            <person name="Wan A.T."/>
            <person name="Shi M."/>
            <person name="Liu X."/>
            <person name="Cao Q."/>
            <person name="Hui J.H.L."/>
            <person name="Sookrung N."/>
            <person name="Leung T.F."/>
            <person name="Tungtrongchitr A."/>
            <person name="Tsui S.K.W."/>
        </authorList>
    </citation>
    <scope>NUCLEOTIDE SEQUENCE [LARGE SCALE GENOMIC DNA]</scope>
    <source>
        <strain evidence="1">PWHHKU_190912</strain>
    </source>
</reference>
<evidence type="ECO:0008006" key="3">
    <source>
        <dbReference type="Google" id="ProtNLM"/>
    </source>
</evidence>
<dbReference type="InterPro" id="IPR036397">
    <property type="entry name" value="RNaseH_sf"/>
</dbReference>
<dbReference type="PANTHER" id="PTHR47326:SF1">
    <property type="entry name" value="HTH PSQ-TYPE DOMAIN-CONTAINING PROTEIN"/>
    <property type="match status" value="1"/>
</dbReference>